<dbReference type="EMBL" id="HE573023">
    <property type="protein sequence ID" value="CCC48784.1"/>
    <property type="molecule type" value="Genomic_DNA"/>
</dbReference>
<evidence type="ECO:0000313" key="3">
    <source>
        <dbReference type="EMBL" id="CCC48784.1"/>
    </source>
</evidence>
<protein>
    <submittedName>
        <fullName evidence="3">Putative DNA polymerase sigma-like protein</fullName>
    </submittedName>
</protein>
<evidence type="ECO:0000256" key="1">
    <source>
        <dbReference type="SAM" id="MobiDB-lite"/>
    </source>
</evidence>
<evidence type="ECO:0000259" key="2">
    <source>
        <dbReference type="Pfam" id="PF22600"/>
    </source>
</evidence>
<name>G0TXU2_TRYVY</name>
<dbReference type="GO" id="GO:0005739">
    <property type="term" value="C:mitochondrion"/>
    <property type="evidence" value="ECO:0007669"/>
    <property type="project" value="UniProtKB-ARBA"/>
</dbReference>
<sequence>MPVRRRRSACKRGDNKAAFDPTHVIDGSGTGVIGFLQRYKSSQRTRQRKTYVLRRTSKNDLGVPPNDTASFKTGWRENRRCGVDLVSNGCAAGRKRGRSQVSASAAASSAATAVVSVDTVGTSEQGQEVSCSGDVLALDIVFLAILRAIAPDDFTYRTAKNVLCDVRHVFSSLGMSVEVYGSWVTGSLTPSSDLDLVALPADPPLNSEGVQQEHKDGTRERSKRAALERFFRCKDAQEMTQKERKALYAPLLRNVSKGIAKSRMFYKINQIKHARVPILKAIHHCGIPVDISFQKDGLATSTFICEEFKKPEFRLARGLAILFKALVASWDLDDPSRGGLGSFPITIMVLWFLDAVASEECPSELRGSYAVCFVGLLKYYAMRFDYTHNGIDYCGRRLVTKEPEPRLFILNPLSRSINCAVSANQFIPKILPKLREACNTLQPFLDYGCDLASVESAVLRLFHQSIVRGRFMERYRQELCMGDTRSITDMSPQHVWDKQTNLYLGRSTGI</sequence>
<accession>G0TXU2</accession>
<feature type="domain" description="Poly(A) RNA polymerase mitochondrial-like central palm" evidence="2">
    <location>
        <begin position="147"/>
        <end position="295"/>
    </location>
</feature>
<gene>
    <name evidence="3" type="ORF">TVY486_0701210</name>
</gene>
<dbReference type="SUPFAM" id="SSF81631">
    <property type="entry name" value="PAP/OAS1 substrate-binding domain"/>
    <property type="match status" value="1"/>
</dbReference>
<dbReference type="VEuPathDB" id="TriTrypDB:TvY486_0701210"/>
<dbReference type="GO" id="GO:0005730">
    <property type="term" value="C:nucleolus"/>
    <property type="evidence" value="ECO:0007669"/>
    <property type="project" value="TreeGrafter"/>
</dbReference>
<dbReference type="Gene3D" id="1.10.1410.10">
    <property type="match status" value="1"/>
</dbReference>
<feature type="compositionally biased region" description="Basic residues" evidence="1">
    <location>
        <begin position="1"/>
        <end position="10"/>
    </location>
</feature>
<dbReference type="Gene3D" id="3.30.460.10">
    <property type="entry name" value="Beta Polymerase, domain 2"/>
    <property type="match status" value="1"/>
</dbReference>
<dbReference type="InterPro" id="IPR054708">
    <property type="entry name" value="MTPAP-like_central"/>
</dbReference>
<dbReference type="GO" id="GO:0031499">
    <property type="term" value="C:TRAMP complex"/>
    <property type="evidence" value="ECO:0007669"/>
    <property type="project" value="TreeGrafter"/>
</dbReference>
<feature type="region of interest" description="Disordered" evidence="1">
    <location>
        <begin position="1"/>
        <end position="22"/>
    </location>
</feature>
<organism evidence="3">
    <name type="scientific">Trypanosoma vivax (strain Y486)</name>
    <dbReference type="NCBI Taxonomy" id="1055687"/>
    <lineage>
        <taxon>Eukaryota</taxon>
        <taxon>Discoba</taxon>
        <taxon>Euglenozoa</taxon>
        <taxon>Kinetoplastea</taxon>
        <taxon>Metakinetoplastina</taxon>
        <taxon>Trypanosomatida</taxon>
        <taxon>Trypanosomatidae</taxon>
        <taxon>Trypanosoma</taxon>
        <taxon>Duttonella</taxon>
    </lineage>
</organism>
<dbReference type="SUPFAM" id="SSF81301">
    <property type="entry name" value="Nucleotidyltransferase"/>
    <property type="match status" value="1"/>
</dbReference>
<dbReference type="PANTHER" id="PTHR23092">
    <property type="entry name" value="POLY(A) RNA POLYMERASE"/>
    <property type="match status" value="1"/>
</dbReference>
<dbReference type="Pfam" id="PF22600">
    <property type="entry name" value="MTPAP-like_central"/>
    <property type="match status" value="1"/>
</dbReference>
<dbReference type="CDD" id="cd05402">
    <property type="entry name" value="NT_PAP_TUTase"/>
    <property type="match status" value="1"/>
</dbReference>
<dbReference type="InterPro" id="IPR045862">
    <property type="entry name" value="Trf4-like"/>
</dbReference>
<proteinExistence type="predicted"/>
<dbReference type="AlphaFoldDB" id="G0TXU2"/>
<dbReference type="PANTHER" id="PTHR23092:SF15">
    <property type="entry name" value="INACTIVE NON-CANONICAL POLY(A) RNA POLYMERASE PROTEIN TRF4-2-RELATED"/>
    <property type="match status" value="1"/>
</dbReference>
<dbReference type="GO" id="GO:1990817">
    <property type="term" value="F:poly(A) RNA polymerase activity"/>
    <property type="evidence" value="ECO:0007669"/>
    <property type="project" value="InterPro"/>
</dbReference>
<reference evidence="3" key="1">
    <citation type="journal article" date="2012" name="Proc. Natl. Acad. Sci. U.S.A.">
        <title>Antigenic diversity is generated by distinct evolutionary mechanisms in African trypanosome species.</title>
        <authorList>
            <person name="Jackson A.P."/>
            <person name="Berry A."/>
            <person name="Aslett M."/>
            <person name="Allison H.C."/>
            <person name="Burton P."/>
            <person name="Vavrova-Anderson J."/>
            <person name="Brown R."/>
            <person name="Browne H."/>
            <person name="Corton N."/>
            <person name="Hauser H."/>
            <person name="Gamble J."/>
            <person name="Gilderthorp R."/>
            <person name="Marcello L."/>
            <person name="McQuillan J."/>
            <person name="Otto T.D."/>
            <person name="Quail M.A."/>
            <person name="Sanders M.J."/>
            <person name="van Tonder A."/>
            <person name="Ginger M.L."/>
            <person name="Field M.C."/>
            <person name="Barry J.D."/>
            <person name="Hertz-Fowler C."/>
            <person name="Berriman M."/>
        </authorList>
    </citation>
    <scope>NUCLEOTIDE SEQUENCE</scope>
    <source>
        <strain evidence="3">Y486</strain>
    </source>
</reference>
<dbReference type="GO" id="GO:0031123">
    <property type="term" value="P:RNA 3'-end processing"/>
    <property type="evidence" value="ECO:0007669"/>
    <property type="project" value="TreeGrafter"/>
</dbReference>
<dbReference type="GO" id="GO:0043634">
    <property type="term" value="P:polyadenylation-dependent ncRNA catabolic process"/>
    <property type="evidence" value="ECO:0007669"/>
    <property type="project" value="TreeGrafter"/>
</dbReference>
<dbReference type="GO" id="GO:0003729">
    <property type="term" value="F:mRNA binding"/>
    <property type="evidence" value="ECO:0007669"/>
    <property type="project" value="TreeGrafter"/>
</dbReference>
<dbReference type="InterPro" id="IPR043519">
    <property type="entry name" value="NT_sf"/>
</dbReference>